<comment type="caution">
    <text evidence="2">The sequence shown here is derived from an EMBL/GenBank/DDBJ whole genome shotgun (WGS) entry which is preliminary data.</text>
</comment>
<name>A0A4Z2JB50_9TELE</name>
<sequence length="112" mass="11283">MALGLGPPEDPAGALTWTTPQRDVESPSDLGSCSGQPGTRGAGQPQGAVAVRPVLSAAGFPLQPGTLVAASAGIPGQCPASLAAVRRVAGTSAEITWRALVSRERAHQDKDM</sequence>
<evidence type="ECO:0000313" key="2">
    <source>
        <dbReference type="EMBL" id="TNN87211.1"/>
    </source>
</evidence>
<feature type="region of interest" description="Disordered" evidence="1">
    <location>
        <begin position="1"/>
        <end position="47"/>
    </location>
</feature>
<dbReference type="AlphaFoldDB" id="A0A4Z2JB50"/>
<accession>A0A4Z2JB50</accession>
<dbReference type="Proteomes" id="UP000314294">
    <property type="component" value="Unassembled WGS sequence"/>
</dbReference>
<organism evidence="2 3">
    <name type="scientific">Liparis tanakae</name>
    <name type="common">Tanaka's snailfish</name>
    <dbReference type="NCBI Taxonomy" id="230148"/>
    <lineage>
        <taxon>Eukaryota</taxon>
        <taxon>Metazoa</taxon>
        <taxon>Chordata</taxon>
        <taxon>Craniata</taxon>
        <taxon>Vertebrata</taxon>
        <taxon>Euteleostomi</taxon>
        <taxon>Actinopterygii</taxon>
        <taxon>Neopterygii</taxon>
        <taxon>Teleostei</taxon>
        <taxon>Neoteleostei</taxon>
        <taxon>Acanthomorphata</taxon>
        <taxon>Eupercaria</taxon>
        <taxon>Perciformes</taxon>
        <taxon>Cottioidei</taxon>
        <taxon>Cottales</taxon>
        <taxon>Liparidae</taxon>
        <taxon>Liparis</taxon>
    </lineage>
</organism>
<proteinExistence type="predicted"/>
<protein>
    <submittedName>
        <fullName evidence="2">Uncharacterized protein</fullName>
    </submittedName>
</protein>
<evidence type="ECO:0000256" key="1">
    <source>
        <dbReference type="SAM" id="MobiDB-lite"/>
    </source>
</evidence>
<evidence type="ECO:0000313" key="3">
    <source>
        <dbReference type="Proteomes" id="UP000314294"/>
    </source>
</evidence>
<gene>
    <name evidence="2" type="ORF">EYF80_002413</name>
</gene>
<dbReference type="EMBL" id="SRLO01000011">
    <property type="protein sequence ID" value="TNN87211.1"/>
    <property type="molecule type" value="Genomic_DNA"/>
</dbReference>
<reference evidence="2 3" key="1">
    <citation type="submission" date="2019-03" db="EMBL/GenBank/DDBJ databases">
        <title>First draft genome of Liparis tanakae, snailfish: a comprehensive survey of snailfish specific genes.</title>
        <authorList>
            <person name="Kim W."/>
            <person name="Song I."/>
            <person name="Jeong J.-H."/>
            <person name="Kim D."/>
            <person name="Kim S."/>
            <person name="Ryu S."/>
            <person name="Song J.Y."/>
            <person name="Lee S.K."/>
        </authorList>
    </citation>
    <scope>NUCLEOTIDE SEQUENCE [LARGE SCALE GENOMIC DNA]</scope>
    <source>
        <tissue evidence="2">Muscle</tissue>
    </source>
</reference>
<keyword evidence="3" id="KW-1185">Reference proteome</keyword>